<accession>A0AAN5HXY1</accession>
<keyword evidence="3" id="KW-1185">Reference proteome</keyword>
<sequence>RSTTSRPRPITHSHLHLRLCPSYRGPRAGSGIPFGSPPRDQHLHYFVRCHRYLYASWIRDYSLGVRSSFRCVLIHHLSQKAGASPSRGSRESDECEKQTDARRAREGVDLPRTLAFVPLHCRDLLPPPE</sequence>
<protein>
    <submittedName>
        <fullName evidence="2">Uncharacterized protein</fullName>
    </submittedName>
</protein>
<feature type="non-terminal residue" evidence="2">
    <location>
        <position position="1"/>
    </location>
</feature>
<evidence type="ECO:0000313" key="2">
    <source>
        <dbReference type="EMBL" id="GMR45164.1"/>
    </source>
</evidence>
<dbReference type="EMBL" id="BTRK01000004">
    <property type="protein sequence ID" value="GMR45164.1"/>
    <property type="molecule type" value="Genomic_DNA"/>
</dbReference>
<evidence type="ECO:0000256" key="1">
    <source>
        <dbReference type="SAM" id="MobiDB-lite"/>
    </source>
</evidence>
<proteinExistence type="predicted"/>
<dbReference type="Proteomes" id="UP001328107">
    <property type="component" value="Unassembled WGS sequence"/>
</dbReference>
<feature type="non-terminal residue" evidence="2">
    <location>
        <position position="129"/>
    </location>
</feature>
<comment type="caution">
    <text evidence="2">The sequence shown here is derived from an EMBL/GenBank/DDBJ whole genome shotgun (WGS) entry which is preliminary data.</text>
</comment>
<reference evidence="3" key="1">
    <citation type="submission" date="2022-10" db="EMBL/GenBank/DDBJ databases">
        <title>Genome assembly of Pristionchus species.</title>
        <authorList>
            <person name="Yoshida K."/>
            <person name="Sommer R.J."/>
        </authorList>
    </citation>
    <scope>NUCLEOTIDE SEQUENCE [LARGE SCALE GENOMIC DNA]</scope>
    <source>
        <strain evidence="3">RS5460</strain>
    </source>
</reference>
<evidence type="ECO:0000313" key="3">
    <source>
        <dbReference type="Proteomes" id="UP001328107"/>
    </source>
</evidence>
<feature type="compositionally biased region" description="Basic and acidic residues" evidence="1">
    <location>
        <begin position="88"/>
        <end position="104"/>
    </location>
</feature>
<organism evidence="2 3">
    <name type="scientific">Pristionchus mayeri</name>
    <dbReference type="NCBI Taxonomy" id="1317129"/>
    <lineage>
        <taxon>Eukaryota</taxon>
        <taxon>Metazoa</taxon>
        <taxon>Ecdysozoa</taxon>
        <taxon>Nematoda</taxon>
        <taxon>Chromadorea</taxon>
        <taxon>Rhabditida</taxon>
        <taxon>Rhabditina</taxon>
        <taxon>Diplogasteromorpha</taxon>
        <taxon>Diplogasteroidea</taxon>
        <taxon>Neodiplogasteridae</taxon>
        <taxon>Pristionchus</taxon>
    </lineage>
</organism>
<feature type="region of interest" description="Disordered" evidence="1">
    <location>
        <begin position="78"/>
        <end position="104"/>
    </location>
</feature>
<dbReference type="AlphaFoldDB" id="A0AAN5HXY1"/>
<gene>
    <name evidence="2" type="ORF">PMAYCL1PPCAC_15359</name>
</gene>
<name>A0AAN5HXY1_9BILA</name>